<dbReference type="NCBIfam" id="TIGR04567">
    <property type="entry name" value="RNAP_delt_lowGC"/>
    <property type="match status" value="1"/>
</dbReference>
<keyword evidence="10" id="KW-1185">Reference proteome</keyword>
<dbReference type="GO" id="GO:0000428">
    <property type="term" value="C:DNA-directed RNA polymerase complex"/>
    <property type="evidence" value="ECO:0007669"/>
    <property type="project" value="UniProtKB-KW"/>
</dbReference>
<keyword evidence="2 6" id="KW-0240">DNA-directed RNA polymerase</keyword>
<protein>
    <recommendedName>
        <fullName evidence="6">Probable DNA-directed RNA polymerase subunit delta</fullName>
    </recommendedName>
    <alternativeName>
        <fullName evidence="6">RNAP delta factor</fullName>
    </alternativeName>
</protein>
<comment type="function">
    <text evidence="6">Participates in both the initiation and recycling phases of transcription. In the presence of the delta subunit, RNAP displays an increased specificity of transcription, a decreased affinity for nucleic acids, and an increased efficiency of RNA synthesis because of enhanced recycling.</text>
</comment>
<dbReference type="GO" id="GO:0003899">
    <property type="term" value="F:DNA-directed RNA polymerase activity"/>
    <property type="evidence" value="ECO:0007669"/>
    <property type="project" value="UniProtKB-EC"/>
</dbReference>
<keyword evidence="5 6" id="KW-0804">Transcription</keyword>
<feature type="compositionally biased region" description="Acidic residues" evidence="7">
    <location>
        <begin position="117"/>
        <end position="174"/>
    </location>
</feature>
<accession>A0ABY5P3B9</accession>
<evidence type="ECO:0000256" key="6">
    <source>
        <dbReference type="HAMAP-Rule" id="MF_00357"/>
    </source>
</evidence>
<name>A0ABY5P3B9_9LACT</name>
<feature type="domain" description="HTH HARE-type" evidence="8">
    <location>
        <begin position="14"/>
        <end position="81"/>
    </location>
</feature>
<feature type="region of interest" description="Disordered" evidence="7">
    <location>
        <begin position="117"/>
        <end position="226"/>
    </location>
</feature>
<dbReference type="InterPro" id="IPR038087">
    <property type="entry name" value="RNAP_delta_N_dom_sf"/>
</dbReference>
<sequence>MALDELDGQIKSELSLIEVAYAIIVDHGDIIEFNDLLVQVQEYLGLTETQLESKMARFYTDLNVDGRFISLGENRWGLRIWYPIDSIDEEIITSSEEEDHPKRARKRRKLNVFADDDMIDYNDDDPEDSDLPYDDEDDDYDLSAEDEDEMDEEEAEDLDMILAEEDKDDDDEELGAYASDLSELGDDEVDIPEDDFEEFDDVDEVEEEEEEEEEVEDDEVFDFDEE</sequence>
<dbReference type="InterPro" id="IPR007759">
    <property type="entry name" value="Asxl_HARE-HTH"/>
</dbReference>
<comment type="subunit">
    <text evidence="6">RNAP is composed of a core of 2 alpha, a beta and a beta' subunits. The core is associated with a delta subunit and one of several sigma factors.</text>
</comment>
<evidence type="ECO:0000256" key="1">
    <source>
        <dbReference type="ARBA" id="ARBA00009828"/>
    </source>
</evidence>
<proteinExistence type="inferred from homology"/>
<evidence type="ECO:0000259" key="8">
    <source>
        <dbReference type="PROSITE" id="PS51913"/>
    </source>
</evidence>
<evidence type="ECO:0000256" key="7">
    <source>
        <dbReference type="SAM" id="MobiDB-lite"/>
    </source>
</evidence>
<dbReference type="HAMAP" id="MF_00357">
    <property type="entry name" value="RNApol_bact_RpoE"/>
    <property type="match status" value="1"/>
</dbReference>
<keyword evidence="3 6" id="KW-0808">Transferase</keyword>
<dbReference type="Gene3D" id="1.10.10.1250">
    <property type="entry name" value="RNA polymerase, subunit delta, N-terminal domain"/>
    <property type="match status" value="1"/>
</dbReference>
<evidence type="ECO:0000313" key="10">
    <source>
        <dbReference type="Proteomes" id="UP001315967"/>
    </source>
</evidence>
<dbReference type="EMBL" id="CP102453">
    <property type="protein sequence ID" value="UUX33177.1"/>
    <property type="molecule type" value="Genomic_DNA"/>
</dbReference>
<gene>
    <name evidence="6 9" type="primary">rpoE</name>
    <name evidence="9" type="ORF">NRE15_09720</name>
</gene>
<evidence type="ECO:0000313" key="9">
    <source>
        <dbReference type="EMBL" id="UUX33177.1"/>
    </source>
</evidence>
<organism evidence="9 10">
    <name type="scientific">Fundicoccus culcitae</name>
    <dbReference type="NCBI Taxonomy" id="2969821"/>
    <lineage>
        <taxon>Bacteria</taxon>
        <taxon>Bacillati</taxon>
        <taxon>Bacillota</taxon>
        <taxon>Bacilli</taxon>
        <taxon>Lactobacillales</taxon>
        <taxon>Aerococcaceae</taxon>
        <taxon>Fundicoccus</taxon>
    </lineage>
</organism>
<dbReference type="Pfam" id="PF05066">
    <property type="entry name" value="HARE-HTH"/>
    <property type="match status" value="1"/>
</dbReference>
<evidence type="ECO:0000256" key="4">
    <source>
        <dbReference type="ARBA" id="ARBA00022695"/>
    </source>
</evidence>
<dbReference type="PROSITE" id="PS51913">
    <property type="entry name" value="HTH_HARE"/>
    <property type="match status" value="1"/>
</dbReference>
<reference evidence="9 10" key="1">
    <citation type="submission" date="2022-08" db="EMBL/GenBank/DDBJ databases">
        <title>Aerococcaceae sp. nov isolated from spoiled eye mask.</title>
        <authorList>
            <person name="Zhou G."/>
            <person name="Xie X.-B."/>
            <person name="Shi Q.-S."/>
            <person name="Wang Y.-S."/>
            <person name="Wen X."/>
            <person name="Peng H."/>
            <person name="Yang X.-J."/>
            <person name="Tao H.-B."/>
            <person name="Huang X.-M."/>
        </authorList>
    </citation>
    <scope>NUCLEOTIDE SEQUENCE [LARGE SCALE GENOMIC DNA]</scope>
    <source>
        <strain evidence="10">DM20194951</strain>
    </source>
</reference>
<evidence type="ECO:0000256" key="3">
    <source>
        <dbReference type="ARBA" id="ARBA00022679"/>
    </source>
</evidence>
<evidence type="ECO:0000256" key="2">
    <source>
        <dbReference type="ARBA" id="ARBA00022478"/>
    </source>
</evidence>
<keyword evidence="4 6" id="KW-0548">Nucleotidyltransferase</keyword>
<comment type="similarity">
    <text evidence="1 6">Belongs to the RpoE family.</text>
</comment>
<dbReference type="RefSeq" id="WP_313792680.1">
    <property type="nucleotide sequence ID" value="NZ_CP102453.1"/>
</dbReference>
<dbReference type="Proteomes" id="UP001315967">
    <property type="component" value="Chromosome"/>
</dbReference>
<evidence type="ECO:0000256" key="5">
    <source>
        <dbReference type="ARBA" id="ARBA00023163"/>
    </source>
</evidence>
<dbReference type="InterPro" id="IPR029757">
    <property type="entry name" value="RpoE"/>
</dbReference>
<feature type="compositionally biased region" description="Acidic residues" evidence="7">
    <location>
        <begin position="183"/>
        <end position="226"/>
    </location>
</feature>